<evidence type="ECO:0000313" key="4">
    <source>
        <dbReference type="Proteomes" id="UP000193642"/>
    </source>
</evidence>
<protein>
    <recommendedName>
        <fullName evidence="5">CBM1 domain-containing protein</fullName>
    </recommendedName>
</protein>
<proteinExistence type="predicted"/>
<dbReference type="PROSITE" id="PS51257">
    <property type="entry name" value="PROKAR_LIPOPROTEIN"/>
    <property type="match status" value="1"/>
</dbReference>
<accession>A0A1Y2CG43</accession>
<evidence type="ECO:0000256" key="1">
    <source>
        <dbReference type="SAM" id="MobiDB-lite"/>
    </source>
</evidence>
<comment type="caution">
    <text evidence="3">The sequence shown here is derived from an EMBL/GenBank/DDBJ whole genome shotgun (WGS) entry which is preliminary data.</text>
</comment>
<dbReference type="Proteomes" id="UP000193642">
    <property type="component" value="Unassembled WGS sequence"/>
</dbReference>
<gene>
    <name evidence="3" type="ORF">BCR33DRAFT_715935</name>
</gene>
<keyword evidence="2" id="KW-0732">Signal</keyword>
<feature type="chain" id="PRO_5012892294" description="CBM1 domain-containing protein" evidence="2">
    <location>
        <begin position="18"/>
        <end position="153"/>
    </location>
</feature>
<evidence type="ECO:0000256" key="2">
    <source>
        <dbReference type="SAM" id="SignalP"/>
    </source>
</evidence>
<name>A0A1Y2CG43_9FUNG</name>
<sequence>MRIILAVSFAFLGLVSASSCPPTHQCTSTRPDQNPKVDWQSYCSQTQAGKDFCALGINDCACLPLTDARTSHRPTKTKSHAGKTKVSKSTKTKHTGTHSTKTHVPKSSHTAQTRNTILHEPRPSHQSTVSKNHVAGKKVKSHQTVSTVTKTTQ</sequence>
<feature type="compositionally biased region" description="Polar residues" evidence="1">
    <location>
        <begin position="107"/>
        <end position="116"/>
    </location>
</feature>
<keyword evidence="4" id="KW-1185">Reference proteome</keyword>
<reference evidence="3 4" key="1">
    <citation type="submission" date="2016-07" db="EMBL/GenBank/DDBJ databases">
        <title>Pervasive Adenine N6-methylation of Active Genes in Fungi.</title>
        <authorList>
            <consortium name="DOE Joint Genome Institute"/>
            <person name="Mondo S.J."/>
            <person name="Dannebaum R.O."/>
            <person name="Kuo R.C."/>
            <person name="Labutti K."/>
            <person name="Haridas S."/>
            <person name="Kuo A."/>
            <person name="Salamov A."/>
            <person name="Ahrendt S.R."/>
            <person name="Lipzen A."/>
            <person name="Sullivan W."/>
            <person name="Andreopoulos W.B."/>
            <person name="Clum A."/>
            <person name="Lindquist E."/>
            <person name="Daum C."/>
            <person name="Ramamoorthy G.K."/>
            <person name="Gryganskyi A."/>
            <person name="Culley D."/>
            <person name="Magnuson J.K."/>
            <person name="James T.Y."/>
            <person name="O'Malley M.A."/>
            <person name="Stajich J.E."/>
            <person name="Spatafora J.W."/>
            <person name="Visel A."/>
            <person name="Grigoriev I.V."/>
        </authorList>
    </citation>
    <scope>NUCLEOTIDE SEQUENCE [LARGE SCALE GENOMIC DNA]</scope>
    <source>
        <strain evidence="3 4">JEL800</strain>
    </source>
</reference>
<organism evidence="3 4">
    <name type="scientific">Rhizoclosmatium globosum</name>
    <dbReference type="NCBI Taxonomy" id="329046"/>
    <lineage>
        <taxon>Eukaryota</taxon>
        <taxon>Fungi</taxon>
        <taxon>Fungi incertae sedis</taxon>
        <taxon>Chytridiomycota</taxon>
        <taxon>Chytridiomycota incertae sedis</taxon>
        <taxon>Chytridiomycetes</taxon>
        <taxon>Chytridiales</taxon>
        <taxon>Chytriomycetaceae</taxon>
        <taxon>Rhizoclosmatium</taxon>
    </lineage>
</organism>
<evidence type="ECO:0008006" key="5">
    <source>
        <dbReference type="Google" id="ProtNLM"/>
    </source>
</evidence>
<feature type="compositionally biased region" description="Polar residues" evidence="1">
    <location>
        <begin position="142"/>
        <end position="153"/>
    </location>
</feature>
<feature type="compositionally biased region" description="Basic residues" evidence="1">
    <location>
        <begin position="71"/>
        <end position="106"/>
    </location>
</feature>
<dbReference type="OrthoDB" id="2177795at2759"/>
<evidence type="ECO:0000313" key="3">
    <source>
        <dbReference type="EMBL" id="ORY45906.1"/>
    </source>
</evidence>
<dbReference type="EMBL" id="MCGO01000018">
    <property type="protein sequence ID" value="ORY45906.1"/>
    <property type="molecule type" value="Genomic_DNA"/>
</dbReference>
<dbReference type="AlphaFoldDB" id="A0A1Y2CG43"/>
<feature type="region of interest" description="Disordered" evidence="1">
    <location>
        <begin position="68"/>
        <end position="153"/>
    </location>
</feature>
<feature type="signal peptide" evidence="2">
    <location>
        <begin position="1"/>
        <end position="17"/>
    </location>
</feature>